<feature type="repeat" description="ANK" evidence="1">
    <location>
        <begin position="157"/>
        <end position="189"/>
    </location>
</feature>
<dbReference type="PROSITE" id="PS50088">
    <property type="entry name" value="ANK_REPEAT"/>
    <property type="match status" value="4"/>
</dbReference>
<feature type="non-terminal residue" evidence="2">
    <location>
        <position position="477"/>
    </location>
</feature>
<dbReference type="Gene3D" id="1.25.40.20">
    <property type="entry name" value="Ankyrin repeat-containing domain"/>
    <property type="match status" value="2"/>
</dbReference>
<feature type="repeat" description="ANK" evidence="1">
    <location>
        <begin position="115"/>
        <end position="147"/>
    </location>
</feature>
<sequence>MQKEGFIIPVEKITKSLVQKLESKGVLTNLNANFKMTHLPLMSPTLLEIAIWNWDEELFNYLISRKVSLEGTTNGTVLHLAVHRCGTNGTNGTNLNIARTLIALGVPINRRECLLHWTPLHLACYQGKLKMAELLIESGANVDISNIYNINNPEKNLGKQPLHVAVEANQVALVELLCRNGANVNAHALEHGTPLVHAVRLGKIEIVKVLIQGGADVNFLSKQCRIETDLLNYLPVKVFHLTALHLAVVKYQPRILKILLFHPMTNLNLVINNLTPLHFAVKCDFEALKLLLSAGADINVRTSNYRNIIEFCFDTWAKEGDTEKRERVCKLVIEHAAKLNVAGRYVLPEIAERSCSEFLELCRLELERMKNIKICGGTLTVDKIFGCTHKLAMILDNNDFKFLMGEEVRNSFEIYGEVLQWRAVKMYSRKKLLIGNNFDAVLNFLFEIVFQRLIPKKFVEKVLPFLSYCDLVEILKT</sequence>
<dbReference type="SMART" id="SM00248">
    <property type="entry name" value="ANK"/>
    <property type="match status" value="8"/>
</dbReference>
<dbReference type="PROSITE" id="PS50297">
    <property type="entry name" value="ANK_REP_REGION"/>
    <property type="match status" value="3"/>
</dbReference>
<gene>
    <name evidence="2" type="ORF">KQX54_003152</name>
</gene>
<dbReference type="SUPFAM" id="SSF48403">
    <property type="entry name" value="Ankyrin repeat"/>
    <property type="match status" value="1"/>
</dbReference>
<organism evidence="2 3">
    <name type="scientific">Cotesia glomerata</name>
    <name type="common">Lepidopteran parasitic wasp</name>
    <name type="synonym">Apanteles glomeratus</name>
    <dbReference type="NCBI Taxonomy" id="32391"/>
    <lineage>
        <taxon>Eukaryota</taxon>
        <taxon>Metazoa</taxon>
        <taxon>Ecdysozoa</taxon>
        <taxon>Arthropoda</taxon>
        <taxon>Hexapoda</taxon>
        <taxon>Insecta</taxon>
        <taxon>Pterygota</taxon>
        <taxon>Neoptera</taxon>
        <taxon>Endopterygota</taxon>
        <taxon>Hymenoptera</taxon>
        <taxon>Apocrita</taxon>
        <taxon>Ichneumonoidea</taxon>
        <taxon>Braconidae</taxon>
        <taxon>Microgastrinae</taxon>
        <taxon>Cotesia</taxon>
    </lineage>
</organism>
<protein>
    <submittedName>
        <fullName evidence="2">Uncharacterized protein</fullName>
    </submittedName>
</protein>
<evidence type="ECO:0000313" key="3">
    <source>
        <dbReference type="Proteomes" id="UP000826195"/>
    </source>
</evidence>
<name>A0AAV7HVH8_COTGL</name>
<dbReference type="EMBL" id="JAHXZJ010002982">
    <property type="protein sequence ID" value="KAH0534337.1"/>
    <property type="molecule type" value="Genomic_DNA"/>
</dbReference>
<dbReference type="PRINTS" id="PR01415">
    <property type="entry name" value="ANKYRIN"/>
</dbReference>
<dbReference type="PANTHER" id="PTHR46224:SF6">
    <property type="entry name" value="ANKYRIN REPEAT FAMILY PROTEIN"/>
    <property type="match status" value="1"/>
</dbReference>
<feature type="repeat" description="ANK" evidence="1">
    <location>
        <begin position="272"/>
        <end position="303"/>
    </location>
</feature>
<dbReference type="PANTHER" id="PTHR46224">
    <property type="entry name" value="ANKYRIN REPEAT FAMILY PROTEIN"/>
    <property type="match status" value="1"/>
</dbReference>
<proteinExistence type="predicted"/>
<evidence type="ECO:0000256" key="1">
    <source>
        <dbReference type="PROSITE-ProRule" id="PRU00023"/>
    </source>
</evidence>
<reference evidence="2 3" key="1">
    <citation type="journal article" date="2021" name="J. Hered.">
        <title>A chromosome-level genome assembly of the parasitoid wasp, Cotesia glomerata (Hymenoptera: Braconidae).</title>
        <authorList>
            <person name="Pinto B.J."/>
            <person name="Weis J.J."/>
            <person name="Gamble T."/>
            <person name="Ode P.J."/>
            <person name="Paul R."/>
            <person name="Zaspel J.M."/>
        </authorList>
    </citation>
    <scope>NUCLEOTIDE SEQUENCE [LARGE SCALE GENOMIC DNA]</scope>
    <source>
        <strain evidence="2">CgM1</strain>
    </source>
</reference>
<comment type="caution">
    <text evidence="2">The sequence shown here is derived from an EMBL/GenBank/DDBJ whole genome shotgun (WGS) entry which is preliminary data.</text>
</comment>
<dbReference type="InterPro" id="IPR002110">
    <property type="entry name" value="Ankyrin_rpt"/>
</dbReference>
<accession>A0AAV7HVH8</accession>
<dbReference type="Proteomes" id="UP000826195">
    <property type="component" value="Unassembled WGS sequence"/>
</dbReference>
<keyword evidence="3" id="KW-1185">Reference proteome</keyword>
<dbReference type="AlphaFoldDB" id="A0AAV7HVH8"/>
<dbReference type="Pfam" id="PF12796">
    <property type="entry name" value="Ank_2"/>
    <property type="match status" value="3"/>
</dbReference>
<dbReference type="InterPro" id="IPR051616">
    <property type="entry name" value="Cul2-RING_E3_ligase_SR"/>
</dbReference>
<evidence type="ECO:0000313" key="2">
    <source>
        <dbReference type="EMBL" id="KAH0534337.1"/>
    </source>
</evidence>
<dbReference type="InterPro" id="IPR036770">
    <property type="entry name" value="Ankyrin_rpt-contain_sf"/>
</dbReference>
<feature type="repeat" description="ANK" evidence="1">
    <location>
        <begin position="190"/>
        <end position="222"/>
    </location>
</feature>
<keyword evidence="1" id="KW-0040">ANK repeat</keyword>